<dbReference type="Pfam" id="PF13439">
    <property type="entry name" value="Glyco_transf_4"/>
    <property type="match status" value="1"/>
</dbReference>
<feature type="domain" description="Glycosyltransferase subfamily 4-like N-terminal" evidence="3">
    <location>
        <begin position="19"/>
        <end position="176"/>
    </location>
</feature>
<evidence type="ECO:0000256" key="1">
    <source>
        <dbReference type="ARBA" id="ARBA00022679"/>
    </source>
</evidence>
<dbReference type="InterPro" id="IPR001296">
    <property type="entry name" value="Glyco_trans_1"/>
</dbReference>
<gene>
    <name evidence="4" type="primary">glgA_1</name>
    <name evidence="4" type="ORF">NCTC13193_01982</name>
</gene>
<evidence type="ECO:0000259" key="3">
    <source>
        <dbReference type="Pfam" id="PF13439"/>
    </source>
</evidence>
<dbReference type="PANTHER" id="PTHR46401">
    <property type="entry name" value="GLYCOSYLTRANSFERASE WBBK-RELATED"/>
    <property type="match status" value="1"/>
</dbReference>
<dbReference type="GO" id="GO:0009011">
    <property type="term" value="F:alpha-1,4-glucan glucosyltransferase (ADP-glucose donor) activity"/>
    <property type="evidence" value="ECO:0007669"/>
    <property type="project" value="UniProtKB-EC"/>
</dbReference>
<dbReference type="EC" id="2.4.1.21" evidence="4"/>
<protein>
    <submittedName>
        <fullName evidence="4">Capsular glucan synthase</fullName>
        <ecNumber evidence="4">2.4.1.21</ecNumber>
    </submittedName>
</protein>
<name>A0A3S4WJV9_SERFO</name>
<dbReference type="GO" id="GO:0009103">
    <property type="term" value="P:lipopolysaccharide biosynthetic process"/>
    <property type="evidence" value="ECO:0007669"/>
    <property type="project" value="TreeGrafter"/>
</dbReference>
<keyword evidence="1 4" id="KW-0808">Transferase</keyword>
<organism evidence="4 5">
    <name type="scientific">Serratia fonticola</name>
    <dbReference type="NCBI Taxonomy" id="47917"/>
    <lineage>
        <taxon>Bacteria</taxon>
        <taxon>Pseudomonadati</taxon>
        <taxon>Pseudomonadota</taxon>
        <taxon>Gammaproteobacteria</taxon>
        <taxon>Enterobacterales</taxon>
        <taxon>Yersiniaceae</taxon>
        <taxon>Serratia</taxon>
    </lineage>
</organism>
<proteinExistence type="predicted"/>
<evidence type="ECO:0000313" key="5">
    <source>
        <dbReference type="Proteomes" id="UP000270487"/>
    </source>
</evidence>
<dbReference type="Gene3D" id="3.40.50.2000">
    <property type="entry name" value="Glycogen Phosphorylase B"/>
    <property type="match status" value="2"/>
</dbReference>
<dbReference type="Proteomes" id="UP000270487">
    <property type="component" value="Chromosome"/>
</dbReference>
<dbReference type="SUPFAM" id="SSF53756">
    <property type="entry name" value="UDP-Glycosyltransferase/glycogen phosphorylase"/>
    <property type="match status" value="1"/>
</dbReference>
<evidence type="ECO:0000313" key="4">
    <source>
        <dbReference type="EMBL" id="VEI67510.1"/>
    </source>
</evidence>
<dbReference type="CDD" id="cd03809">
    <property type="entry name" value="GT4_MtfB-like"/>
    <property type="match status" value="1"/>
</dbReference>
<feature type="domain" description="Glycosyl transferase family 1" evidence="2">
    <location>
        <begin position="186"/>
        <end position="333"/>
    </location>
</feature>
<dbReference type="EMBL" id="LR134492">
    <property type="protein sequence ID" value="VEI67510.1"/>
    <property type="molecule type" value="Genomic_DNA"/>
</dbReference>
<keyword evidence="4" id="KW-0328">Glycosyltransferase</keyword>
<dbReference type="Pfam" id="PF00534">
    <property type="entry name" value="Glycos_transf_1"/>
    <property type="match status" value="1"/>
</dbReference>
<dbReference type="AlphaFoldDB" id="A0A3S4WJV9"/>
<dbReference type="PANTHER" id="PTHR46401:SF2">
    <property type="entry name" value="GLYCOSYLTRANSFERASE WBBK-RELATED"/>
    <property type="match status" value="1"/>
</dbReference>
<dbReference type="InterPro" id="IPR028098">
    <property type="entry name" value="Glyco_trans_4-like_N"/>
</dbReference>
<accession>A0A3S4WJV9</accession>
<evidence type="ECO:0000259" key="2">
    <source>
        <dbReference type="Pfam" id="PF00534"/>
    </source>
</evidence>
<sequence length="359" mass="41184">MKAIKVIINVSKLGKEGTGMWNYTKSFIHSVHEIGHVNGVICPKHHAEFFHRYTDSIIQIPDCVSSTSKVSKVKPILFMVYNFLIAFKIKSEKSIIISTTHHAIPFIKNQVITIHDLRPLFYPDSFLQKVYFKYILPRTARNCLAVYTVSNSVKKQLIENYNIEPENIHVIYNSIKEDDFLKSDSSGSKSILAVGCNWKHKNIHSFINNSDVWKHKYKLRIICAKTSYYEELITFVNENKLNDCVTFIHNLSFNELKQELSNAWCLVYPSIDEGFGIPPIEAMASSTPVIASDIPVFREILGKSAVYVQPDDALSWKNAIEHLESEREKYVELGLLTAQKYSESGMQEMIRNSLTKFFS</sequence>
<reference evidence="4 5" key="1">
    <citation type="submission" date="2018-12" db="EMBL/GenBank/DDBJ databases">
        <authorList>
            <consortium name="Pathogen Informatics"/>
        </authorList>
    </citation>
    <scope>NUCLEOTIDE SEQUENCE [LARGE SCALE GENOMIC DNA]</scope>
    <source>
        <strain evidence="4 5">NCTC13193</strain>
    </source>
</reference>